<dbReference type="EMBL" id="LZYO01000255">
    <property type="protein sequence ID" value="ODH21992.1"/>
    <property type="molecule type" value="Genomic_DNA"/>
</dbReference>
<evidence type="ECO:0000256" key="1">
    <source>
        <dbReference type="SAM" id="MobiDB-lite"/>
    </source>
</evidence>
<name>A0A1D2JA24_PARBR</name>
<comment type="caution">
    <text evidence="2">The sequence shown here is derived from an EMBL/GenBank/DDBJ whole genome shotgun (WGS) entry which is preliminary data.</text>
</comment>
<feature type="compositionally biased region" description="Basic and acidic residues" evidence="1">
    <location>
        <begin position="88"/>
        <end position="99"/>
    </location>
</feature>
<proteinExistence type="predicted"/>
<feature type="compositionally biased region" description="Polar residues" evidence="1">
    <location>
        <begin position="1"/>
        <end position="19"/>
    </location>
</feature>
<feature type="region of interest" description="Disordered" evidence="1">
    <location>
        <begin position="53"/>
        <end position="99"/>
    </location>
</feature>
<dbReference type="AlphaFoldDB" id="A0A1D2JA24"/>
<accession>A0A1D2JA24</accession>
<evidence type="ECO:0000313" key="2">
    <source>
        <dbReference type="EMBL" id="ODH21992.1"/>
    </source>
</evidence>
<dbReference type="Proteomes" id="UP000242814">
    <property type="component" value="Unassembled WGS sequence"/>
</dbReference>
<evidence type="ECO:0000313" key="3">
    <source>
        <dbReference type="Proteomes" id="UP000242814"/>
    </source>
</evidence>
<sequence>MAQQRNGGQCHSGEGSWNLQARERKRCPRTKRGMDDRCRDHWTGQATHYVSGVKEESVQTGQKPGTMCVDQGNEGILHRPSSGNHPTKGIDTRAIDEHC</sequence>
<organism evidence="2 3">
    <name type="scientific">Paracoccidioides brasiliensis</name>
    <dbReference type="NCBI Taxonomy" id="121759"/>
    <lineage>
        <taxon>Eukaryota</taxon>
        <taxon>Fungi</taxon>
        <taxon>Dikarya</taxon>
        <taxon>Ascomycota</taxon>
        <taxon>Pezizomycotina</taxon>
        <taxon>Eurotiomycetes</taxon>
        <taxon>Eurotiomycetidae</taxon>
        <taxon>Onygenales</taxon>
        <taxon>Ajellomycetaceae</taxon>
        <taxon>Paracoccidioides</taxon>
    </lineage>
</organism>
<protein>
    <submittedName>
        <fullName evidence="2">Uncharacterized protein</fullName>
    </submittedName>
</protein>
<gene>
    <name evidence="2" type="ORF">ACO22_05589</name>
</gene>
<feature type="region of interest" description="Disordered" evidence="1">
    <location>
        <begin position="1"/>
        <end position="39"/>
    </location>
</feature>
<dbReference type="VEuPathDB" id="FungiDB:PADG_03102"/>
<reference evidence="2 3" key="1">
    <citation type="submission" date="2016-06" db="EMBL/GenBank/DDBJ databases">
        <authorList>
            <person name="Kjaerup R.B."/>
            <person name="Dalgaard T.S."/>
            <person name="Juul-Madsen H.R."/>
        </authorList>
    </citation>
    <scope>NUCLEOTIDE SEQUENCE [LARGE SCALE GENOMIC DNA]</scope>
    <source>
        <strain evidence="2 3">Pb300</strain>
    </source>
</reference>